<evidence type="ECO:0000256" key="3">
    <source>
        <dbReference type="ARBA" id="ARBA00022806"/>
    </source>
</evidence>
<comment type="similarity">
    <text evidence="7">Belongs to the DEAD box helicase family.</text>
</comment>
<evidence type="ECO:0000256" key="1">
    <source>
        <dbReference type="ARBA" id="ARBA00022741"/>
    </source>
</evidence>
<dbReference type="InterPro" id="IPR027417">
    <property type="entry name" value="P-loop_NTPase"/>
</dbReference>
<comment type="catalytic activity">
    <reaction evidence="7">
        <text>ATP + H2O = ADP + phosphate + H(+)</text>
        <dbReference type="Rhea" id="RHEA:13065"/>
        <dbReference type="ChEBI" id="CHEBI:15377"/>
        <dbReference type="ChEBI" id="CHEBI:15378"/>
        <dbReference type="ChEBI" id="CHEBI:30616"/>
        <dbReference type="ChEBI" id="CHEBI:43474"/>
        <dbReference type="ChEBI" id="CHEBI:456216"/>
        <dbReference type="EC" id="3.6.4.13"/>
    </reaction>
</comment>
<dbReference type="InterPro" id="IPR001650">
    <property type="entry name" value="Helicase_C-like"/>
</dbReference>
<keyword evidence="2 7" id="KW-0378">Hydrolase</keyword>
<evidence type="ECO:0000259" key="9">
    <source>
        <dbReference type="PROSITE" id="PS51194"/>
    </source>
</evidence>
<evidence type="ECO:0000313" key="12">
    <source>
        <dbReference type="WBParaSite" id="Hba_00738"/>
    </source>
</evidence>
<name>A0A1I7W7X3_HETBA</name>
<keyword evidence="4 7" id="KW-0067">ATP-binding</keyword>
<dbReference type="GO" id="GO:0016787">
    <property type="term" value="F:hydrolase activity"/>
    <property type="evidence" value="ECO:0007669"/>
    <property type="project" value="UniProtKB-KW"/>
</dbReference>
<keyword evidence="8" id="KW-0812">Transmembrane</keyword>
<dbReference type="AlphaFoldDB" id="A0A1I7W7X3"/>
<organism evidence="11 12">
    <name type="scientific">Heterorhabditis bacteriophora</name>
    <name type="common">Entomopathogenic nematode worm</name>
    <dbReference type="NCBI Taxonomy" id="37862"/>
    <lineage>
        <taxon>Eukaryota</taxon>
        <taxon>Metazoa</taxon>
        <taxon>Ecdysozoa</taxon>
        <taxon>Nematoda</taxon>
        <taxon>Chromadorea</taxon>
        <taxon>Rhabditida</taxon>
        <taxon>Rhabditina</taxon>
        <taxon>Rhabditomorpha</taxon>
        <taxon>Strongyloidea</taxon>
        <taxon>Heterorhabditidae</taxon>
        <taxon>Heterorhabditis</taxon>
    </lineage>
</organism>
<dbReference type="Gene3D" id="3.40.50.300">
    <property type="entry name" value="P-loop containing nucleotide triphosphate hydrolases"/>
    <property type="match status" value="2"/>
</dbReference>
<dbReference type="InterPro" id="IPR014014">
    <property type="entry name" value="RNA_helicase_DEAD_Q_motif"/>
</dbReference>
<keyword evidence="1 7" id="KW-0547">Nucleotide-binding</keyword>
<comment type="domain">
    <text evidence="7">The Q motif is unique to and characteristic of the DEAD box family of RNA helicases and controls ATP binding and hydrolysis.</text>
</comment>
<sequence length="477" mass="54168">MEFHEIIDVEETPRTKDVYTNCSFESLMISSSTIENMYKHGFRTPSPVQQKAIPAGLTGLDLLVQSNDPQKIIIVPTREIASQIKDTVKKIAHFKTRIGYYNVQLIGIKQYAVVMYQPVLNSLEHLLKSIQFNQALVFCNNHQAGLLVTDDSVQMDTSTLVASQRLLVSIVLGSCVDRDNVIEQLKRYKLKVLVSTDLTARGIDAENVNLVVNLEAAIDPETYFHRIGRAARYGGYGAAVTLLQDEKSLKCFTALVRSGKADVRVLSLTNIPLDLTTNQTFYDTSAPFTVRIVNFSLIGYCFVSVIFISCLGWIHYVLVLKINLKSVFQLSKVNCFAKDLQQLVEQINEQKSSVLSKIDSGNSSSTSEEKLKKYKFDLIQEPFLNTVMSSNYPFKEKLQMGLIKSNEKIQGLEQQTVKRSIDCAPEIRKYTRKDMIALQMKVPKTSYIYIYICHDSIMILRYYGIYAFEDFMRFVAF</sequence>
<feature type="transmembrane region" description="Helical" evidence="8">
    <location>
        <begin position="448"/>
        <end position="468"/>
    </location>
</feature>
<feature type="transmembrane region" description="Helical" evidence="8">
    <location>
        <begin position="297"/>
        <end position="319"/>
    </location>
</feature>
<evidence type="ECO:0000256" key="7">
    <source>
        <dbReference type="RuleBase" id="RU365068"/>
    </source>
</evidence>
<protein>
    <recommendedName>
        <fullName evidence="7">ATP-dependent RNA helicase</fullName>
        <ecNumber evidence="7">3.6.4.13</ecNumber>
    </recommendedName>
</protein>
<dbReference type="PROSITE" id="PS51194">
    <property type="entry name" value="HELICASE_CTER"/>
    <property type="match status" value="1"/>
</dbReference>
<evidence type="ECO:0000256" key="8">
    <source>
        <dbReference type="SAM" id="Phobius"/>
    </source>
</evidence>
<proteinExistence type="inferred from homology"/>
<dbReference type="SUPFAM" id="SSF52540">
    <property type="entry name" value="P-loop containing nucleoside triphosphate hydrolases"/>
    <property type="match status" value="1"/>
</dbReference>
<keyword evidence="11" id="KW-1185">Reference proteome</keyword>
<evidence type="ECO:0000259" key="10">
    <source>
        <dbReference type="PROSITE" id="PS51195"/>
    </source>
</evidence>
<feature type="domain" description="Helicase C-terminal" evidence="9">
    <location>
        <begin position="122"/>
        <end position="272"/>
    </location>
</feature>
<comment type="function">
    <text evidence="7">RNA helicase.</text>
</comment>
<dbReference type="PROSITE" id="PS51195">
    <property type="entry name" value="Q_MOTIF"/>
    <property type="match status" value="1"/>
</dbReference>
<evidence type="ECO:0000256" key="2">
    <source>
        <dbReference type="ARBA" id="ARBA00022801"/>
    </source>
</evidence>
<evidence type="ECO:0000256" key="5">
    <source>
        <dbReference type="ARBA" id="ARBA00022884"/>
    </source>
</evidence>
<keyword evidence="8" id="KW-1133">Transmembrane helix</keyword>
<dbReference type="SMART" id="SM00490">
    <property type="entry name" value="HELICc"/>
    <property type="match status" value="1"/>
</dbReference>
<evidence type="ECO:0000256" key="4">
    <source>
        <dbReference type="ARBA" id="ARBA00022840"/>
    </source>
</evidence>
<dbReference type="PANTHER" id="PTHR24031">
    <property type="entry name" value="RNA HELICASE"/>
    <property type="match status" value="1"/>
</dbReference>
<keyword evidence="5 7" id="KW-0694">RNA-binding</keyword>
<dbReference type="EC" id="3.6.4.13" evidence="7"/>
<dbReference type="GO" id="GO:0005524">
    <property type="term" value="F:ATP binding"/>
    <property type="evidence" value="ECO:0007669"/>
    <property type="project" value="UniProtKB-UniRule"/>
</dbReference>
<dbReference type="Proteomes" id="UP000095283">
    <property type="component" value="Unplaced"/>
</dbReference>
<reference evidence="12" key="1">
    <citation type="submission" date="2016-11" db="UniProtKB">
        <authorList>
            <consortium name="WormBaseParasite"/>
        </authorList>
    </citation>
    <scope>IDENTIFICATION</scope>
</reference>
<feature type="domain" description="DEAD-box RNA helicase Q" evidence="10">
    <location>
        <begin position="22"/>
        <end position="50"/>
    </location>
</feature>
<evidence type="ECO:0000313" key="11">
    <source>
        <dbReference type="Proteomes" id="UP000095283"/>
    </source>
</evidence>
<evidence type="ECO:0000256" key="6">
    <source>
        <dbReference type="PROSITE-ProRule" id="PRU00552"/>
    </source>
</evidence>
<dbReference type="Pfam" id="PF00271">
    <property type="entry name" value="Helicase_C"/>
    <property type="match status" value="1"/>
</dbReference>
<keyword evidence="8" id="KW-0472">Membrane</keyword>
<feature type="short sequence motif" description="Q motif" evidence="6">
    <location>
        <begin position="22"/>
        <end position="50"/>
    </location>
</feature>
<dbReference type="CDD" id="cd18787">
    <property type="entry name" value="SF2_C_DEAD"/>
    <property type="match status" value="1"/>
</dbReference>
<accession>A0A1I7W7X3</accession>
<dbReference type="GO" id="GO:0003723">
    <property type="term" value="F:RNA binding"/>
    <property type="evidence" value="ECO:0007669"/>
    <property type="project" value="UniProtKB-UniRule"/>
</dbReference>
<dbReference type="GO" id="GO:0003724">
    <property type="term" value="F:RNA helicase activity"/>
    <property type="evidence" value="ECO:0007669"/>
    <property type="project" value="UniProtKB-EC"/>
</dbReference>
<keyword evidence="3 7" id="KW-0347">Helicase</keyword>
<dbReference type="WBParaSite" id="Hba_00738">
    <property type="protein sequence ID" value="Hba_00738"/>
    <property type="gene ID" value="Hba_00738"/>
</dbReference>